<evidence type="ECO:0000313" key="2">
    <source>
        <dbReference type="Proteomes" id="UP001419268"/>
    </source>
</evidence>
<dbReference type="EMBL" id="JBBNAG010000006">
    <property type="protein sequence ID" value="KAK9125984.1"/>
    <property type="molecule type" value="Genomic_DNA"/>
</dbReference>
<reference evidence="1 2" key="1">
    <citation type="submission" date="2024-01" db="EMBL/GenBank/DDBJ databases">
        <title>Genome assemblies of Stephania.</title>
        <authorList>
            <person name="Yang L."/>
        </authorList>
    </citation>
    <scope>NUCLEOTIDE SEQUENCE [LARGE SCALE GENOMIC DNA]</scope>
    <source>
        <strain evidence="1">JXDWG</strain>
        <tissue evidence="1">Leaf</tissue>
    </source>
</reference>
<evidence type="ECO:0008006" key="3">
    <source>
        <dbReference type="Google" id="ProtNLM"/>
    </source>
</evidence>
<gene>
    <name evidence="1" type="ORF">Scep_014830</name>
</gene>
<dbReference type="Proteomes" id="UP001419268">
    <property type="component" value="Unassembled WGS sequence"/>
</dbReference>
<organism evidence="1 2">
    <name type="scientific">Stephania cephalantha</name>
    <dbReference type="NCBI Taxonomy" id="152367"/>
    <lineage>
        <taxon>Eukaryota</taxon>
        <taxon>Viridiplantae</taxon>
        <taxon>Streptophyta</taxon>
        <taxon>Embryophyta</taxon>
        <taxon>Tracheophyta</taxon>
        <taxon>Spermatophyta</taxon>
        <taxon>Magnoliopsida</taxon>
        <taxon>Ranunculales</taxon>
        <taxon>Menispermaceae</taxon>
        <taxon>Menispermoideae</taxon>
        <taxon>Cissampelideae</taxon>
        <taxon>Stephania</taxon>
    </lineage>
</organism>
<accession>A0AAP0J203</accession>
<name>A0AAP0J203_9MAGN</name>
<protein>
    <recommendedName>
        <fullName evidence="3">Reverse transcriptase</fullName>
    </recommendedName>
</protein>
<proteinExistence type="predicted"/>
<keyword evidence="2" id="KW-1185">Reference proteome</keyword>
<sequence>MDAEVGLRPSWAWRGILEGRELLRKGLRWRIGNGESVRIWDDVWIAKKELVKLWAPRREGLVRDNFSERETKCILATPFSRLGCEDRGLAFREIWAVFGQIRLFIGSKVG</sequence>
<evidence type="ECO:0000313" key="1">
    <source>
        <dbReference type="EMBL" id="KAK9125984.1"/>
    </source>
</evidence>
<comment type="caution">
    <text evidence="1">The sequence shown here is derived from an EMBL/GenBank/DDBJ whole genome shotgun (WGS) entry which is preliminary data.</text>
</comment>
<dbReference type="AlphaFoldDB" id="A0AAP0J203"/>